<gene>
    <name evidence="2" type="primary">g4868</name>
    <name evidence="2" type="ORF">VP750_LOCUS4153</name>
</gene>
<name>A0ABP1FTL9_9CHLO</name>
<feature type="transmembrane region" description="Helical" evidence="1">
    <location>
        <begin position="71"/>
        <end position="93"/>
    </location>
</feature>
<evidence type="ECO:0000256" key="1">
    <source>
        <dbReference type="SAM" id="Phobius"/>
    </source>
</evidence>
<organism evidence="2 3">
    <name type="scientific">Coccomyxa viridis</name>
    <dbReference type="NCBI Taxonomy" id="1274662"/>
    <lineage>
        <taxon>Eukaryota</taxon>
        <taxon>Viridiplantae</taxon>
        <taxon>Chlorophyta</taxon>
        <taxon>core chlorophytes</taxon>
        <taxon>Trebouxiophyceae</taxon>
        <taxon>Trebouxiophyceae incertae sedis</taxon>
        <taxon>Coccomyxaceae</taxon>
        <taxon>Coccomyxa</taxon>
    </lineage>
</organism>
<keyword evidence="1" id="KW-0472">Membrane</keyword>
<comment type="caution">
    <text evidence="2">The sequence shown here is derived from an EMBL/GenBank/DDBJ whole genome shotgun (WGS) entry which is preliminary data.</text>
</comment>
<evidence type="ECO:0000313" key="3">
    <source>
        <dbReference type="Proteomes" id="UP001497392"/>
    </source>
</evidence>
<keyword evidence="3" id="KW-1185">Reference proteome</keyword>
<proteinExistence type="predicted"/>
<evidence type="ECO:0000313" key="2">
    <source>
        <dbReference type="EMBL" id="CAL5222494.1"/>
    </source>
</evidence>
<accession>A0ABP1FTL9</accession>
<reference evidence="2 3" key="1">
    <citation type="submission" date="2024-06" db="EMBL/GenBank/DDBJ databases">
        <authorList>
            <person name="Kraege A."/>
            <person name="Thomma B."/>
        </authorList>
    </citation>
    <scope>NUCLEOTIDE SEQUENCE [LARGE SCALE GENOMIC DNA]</scope>
</reference>
<dbReference type="EMBL" id="CAXHTA020000007">
    <property type="protein sequence ID" value="CAL5222494.1"/>
    <property type="molecule type" value="Genomic_DNA"/>
</dbReference>
<protein>
    <submittedName>
        <fullName evidence="2">G4868 protein</fullName>
    </submittedName>
</protein>
<feature type="transmembrane region" description="Helical" evidence="1">
    <location>
        <begin position="38"/>
        <end position="59"/>
    </location>
</feature>
<keyword evidence="1" id="KW-1133">Transmembrane helix</keyword>
<dbReference type="Proteomes" id="UP001497392">
    <property type="component" value="Unassembled WGS sequence"/>
</dbReference>
<keyword evidence="1" id="KW-0812">Transmembrane</keyword>
<sequence>MVPGAMLWASSAQAQDVKGAIDSAAAAATNSSGPPTILGLNLFEVILLAAPPLLYGIFNLYRSQVNQQAKLVDFVSILAATIIFGNILSVLVFKVRLY</sequence>